<evidence type="ECO:0000313" key="4">
    <source>
        <dbReference type="Proteomes" id="UP000389128"/>
    </source>
</evidence>
<dbReference type="InterPro" id="IPR013022">
    <property type="entry name" value="Xyl_isomerase-like_TIM-brl"/>
</dbReference>
<dbReference type="InterPro" id="IPR036237">
    <property type="entry name" value="Xyl_isomerase-like_sf"/>
</dbReference>
<proteinExistence type="inferred from homology"/>
<dbReference type="InterPro" id="IPR050312">
    <property type="entry name" value="IolE/XylAMocC-like"/>
</dbReference>
<dbReference type="InterPro" id="IPR029068">
    <property type="entry name" value="Glyas_Bleomycin-R_OHBP_Dase"/>
</dbReference>
<comment type="similarity">
    <text evidence="1">Belongs to the bacterial two-domain DSD family.</text>
</comment>
<feature type="binding site" evidence="1">
    <location>
        <position position="239"/>
    </location>
    <ligand>
        <name>a divalent metal cation</name>
        <dbReference type="ChEBI" id="CHEBI:60240"/>
        <note>catalytic</note>
    </ligand>
</feature>
<dbReference type="PANTHER" id="PTHR12110:SF21">
    <property type="entry name" value="XYLOSE ISOMERASE-LIKE TIM BARREL DOMAIN-CONTAINING PROTEIN"/>
    <property type="match status" value="1"/>
</dbReference>
<dbReference type="InterPro" id="IPR043700">
    <property type="entry name" value="DSD"/>
</dbReference>
<evidence type="ECO:0000259" key="2">
    <source>
        <dbReference type="PROSITE" id="PS51819"/>
    </source>
</evidence>
<dbReference type="UniPathway" id="UPA00088"/>
<gene>
    <name evidence="3" type="ORF">ETQ85_23435</name>
</gene>
<feature type="binding site" evidence="1">
    <location>
        <position position="607"/>
    </location>
    <ligand>
        <name>Mg(2+)</name>
        <dbReference type="ChEBI" id="CHEBI:18420"/>
    </ligand>
</feature>
<dbReference type="AlphaFoldDB" id="A0A6C2CD77"/>
<dbReference type="Gene3D" id="3.10.180.10">
    <property type="entry name" value="2,3-Dihydroxybiphenyl 1,2-Dioxygenase, domain 1"/>
    <property type="match status" value="2"/>
</dbReference>
<dbReference type="PROSITE" id="PS51819">
    <property type="entry name" value="VOC"/>
    <property type="match status" value="1"/>
</dbReference>
<evidence type="ECO:0000313" key="3">
    <source>
        <dbReference type="EMBL" id="TYC51914.1"/>
    </source>
</evidence>
<feature type="domain" description="VOC" evidence="2">
    <location>
        <begin position="449"/>
        <end position="598"/>
    </location>
</feature>
<feature type="binding site" evidence="1">
    <location>
        <position position="530"/>
    </location>
    <ligand>
        <name>Mg(2+)</name>
        <dbReference type="ChEBI" id="CHEBI:18420"/>
    </ligand>
</feature>
<keyword evidence="1" id="KW-0479">Metal-binding</keyword>
<protein>
    <recommendedName>
        <fullName evidence="1">3-dehydroshikimate dehydratase</fullName>
        <shortName evidence="1">DSD</shortName>
        <ecNumber evidence="1">4.2.1.118</ecNumber>
    </recommendedName>
</protein>
<dbReference type="RefSeq" id="WP_148581472.1">
    <property type="nucleotide sequence ID" value="NZ_SDKK01000036.1"/>
</dbReference>
<feature type="binding site" evidence="1">
    <location>
        <position position="191"/>
    </location>
    <ligand>
        <name>a divalent metal cation</name>
        <dbReference type="ChEBI" id="CHEBI:60240"/>
        <note>catalytic</note>
    </ligand>
</feature>
<keyword evidence="1" id="KW-0456">Lyase</keyword>
<dbReference type="Pfam" id="PF14696">
    <property type="entry name" value="Glyoxalase_5"/>
    <property type="match status" value="1"/>
</dbReference>
<organism evidence="3 4">
    <name type="scientific">Zoogloea oleivorans</name>
    <dbReference type="NCBI Taxonomy" id="1552750"/>
    <lineage>
        <taxon>Bacteria</taxon>
        <taxon>Pseudomonadati</taxon>
        <taxon>Pseudomonadota</taxon>
        <taxon>Betaproteobacteria</taxon>
        <taxon>Rhodocyclales</taxon>
        <taxon>Zoogloeaceae</taxon>
        <taxon>Zoogloea</taxon>
    </lineage>
</organism>
<dbReference type="HAMAP" id="MF_02238">
    <property type="entry name" value="DSD"/>
    <property type="match status" value="1"/>
</dbReference>
<feature type="binding site" evidence="1">
    <location>
        <position position="134"/>
    </location>
    <ligand>
        <name>a divalent metal cation</name>
        <dbReference type="ChEBI" id="CHEBI:60240"/>
        <note>catalytic</note>
    </ligand>
</feature>
<dbReference type="GO" id="GO:0046872">
    <property type="term" value="F:metal ion binding"/>
    <property type="evidence" value="ECO:0007669"/>
    <property type="project" value="UniProtKB-UniRule"/>
</dbReference>
<comment type="function">
    <text evidence="1">Catalyzes the conversion of 3-dehydroshikimate to protocatechuate (3,4-dihydroxybenzoate), a common intermediate of quinate and shikimate degradation pathways.</text>
</comment>
<reference evidence="3 4" key="1">
    <citation type="submission" date="2019-01" db="EMBL/GenBank/DDBJ databases">
        <title>Zoogloea oleivorans genome sequencing and assembly.</title>
        <authorList>
            <person name="Tancsics A."/>
            <person name="Farkas M."/>
            <person name="Kriszt B."/>
            <person name="Maroti G."/>
            <person name="Horvath B."/>
        </authorList>
    </citation>
    <scope>NUCLEOTIDE SEQUENCE [LARGE SCALE GENOMIC DNA]</scope>
    <source>
        <strain evidence="3 4">Buc</strain>
    </source>
</reference>
<keyword evidence="3" id="KW-0670">Pyruvate</keyword>
<comment type="caution">
    <text evidence="3">The sequence shown here is derived from an EMBL/GenBank/DDBJ whole genome shotgun (WGS) entry which is preliminary data.</text>
</comment>
<dbReference type="OrthoDB" id="9780241at2"/>
<feature type="binding site" evidence="1">
    <location>
        <position position="165"/>
    </location>
    <ligand>
        <name>a divalent metal cation</name>
        <dbReference type="ChEBI" id="CHEBI:60240"/>
        <note>catalytic</note>
    </ligand>
</feature>
<comment type="cofactor">
    <cofactor evidence="1">
        <name>a divalent metal cation</name>
        <dbReference type="ChEBI" id="CHEBI:60240"/>
    </cofactor>
</comment>
<keyword evidence="3" id="KW-0413">Isomerase</keyword>
<dbReference type="SUPFAM" id="SSF54593">
    <property type="entry name" value="Glyoxalase/Bleomycin resistance protein/Dihydroxybiphenyl dioxygenase"/>
    <property type="match status" value="1"/>
</dbReference>
<dbReference type="GO" id="GO:0016853">
    <property type="term" value="F:isomerase activity"/>
    <property type="evidence" value="ECO:0007669"/>
    <property type="project" value="UniProtKB-KW"/>
</dbReference>
<dbReference type="PANTHER" id="PTHR12110">
    <property type="entry name" value="HYDROXYPYRUVATE ISOMERASE"/>
    <property type="match status" value="1"/>
</dbReference>
<dbReference type="GO" id="GO:0046565">
    <property type="term" value="F:3-dehydroshikimate dehydratase activity"/>
    <property type="evidence" value="ECO:0007669"/>
    <property type="project" value="UniProtKB-UniRule"/>
</dbReference>
<dbReference type="Pfam" id="PF01261">
    <property type="entry name" value="AP_endonuc_2"/>
    <property type="match status" value="1"/>
</dbReference>
<keyword evidence="4" id="KW-1185">Reference proteome</keyword>
<sequence>MRRSIATVCISGTLEEKLESIARARFDAVEIFENDLIYSRLSPREIRQRCADLGLGIDLYQPFRDMDGVDEARFKRNLDRAERKFDLMVELGAPMLLVCSNVQPGMICDDALLAAQMHAMAEKAAERGLRIAYEALAWGHHVNRYEHAWEIVRKADHPHLGLCLDSFHILSRGDDPAGIEQIPAEKLFFLQLADAPRMVMDVLQWSRHYRCFPGQGTFDLVGFMEHVLKAGYAGPLSLEVFNDIFRAAPNRRTTLDAFESLLFLEEQIRRRLESRIPTDPAARPLTERIELFNPPAPPEVRGVSFIEFAVDDASGKALGKALQALGFDHTGTHRTKSVQLFQQGDVRLMVNNEPGSFASDYFQRRGPSICALGLATDDGQRAVNRGVAFHVPSYAGRIGPNEALIPALRAVDDSIIYFVSQALEDKGFLATDFVMKDAKPAASRAGIERVDHIAQGYPFEQFDTGVLFNRVVLGLKPQESMELADPNGLVRSCAMVNADQSLRIALNVSHSRSTVSGRSTEALQGGGVHHIALSSSDIFASAEYLAKSGVGLLDVPDNYYDDLPARFDIDEALLKRMRRLGVLYDRNDEGAFFHFYTQMFVDRFFFEIVQRSDAYAGFGASNAPVRMSAQAVRAAG</sequence>
<dbReference type="EMBL" id="SDKK01000036">
    <property type="protein sequence ID" value="TYC51914.1"/>
    <property type="molecule type" value="Genomic_DNA"/>
</dbReference>
<comment type="pathway">
    <text evidence="1">Aromatic compound metabolism; 3,4-dihydroxybenzoate biosynthesis.</text>
</comment>
<dbReference type="GO" id="GO:0046279">
    <property type="term" value="P:3,4-dihydroxybenzoate biosynthetic process"/>
    <property type="evidence" value="ECO:0007669"/>
    <property type="project" value="UniProtKB-UniRule"/>
</dbReference>
<dbReference type="Gene3D" id="3.20.20.150">
    <property type="entry name" value="Divalent-metal-dependent TIM barrel enzymes"/>
    <property type="match status" value="1"/>
</dbReference>
<dbReference type="InterPro" id="IPR037523">
    <property type="entry name" value="VOC_core"/>
</dbReference>
<dbReference type="EC" id="4.2.1.118" evidence="1"/>
<comment type="catalytic activity">
    <reaction evidence="1">
        <text>3-dehydroshikimate = 3,4-dihydroxybenzoate + H2O</text>
        <dbReference type="Rhea" id="RHEA:24848"/>
        <dbReference type="ChEBI" id="CHEBI:15377"/>
        <dbReference type="ChEBI" id="CHEBI:16630"/>
        <dbReference type="ChEBI" id="CHEBI:36241"/>
        <dbReference type="EC" id="4.2.1.118"/>
    </reaction>
</comment>
<accession>A0A6C2CD77</accession>
<name>A0A6C2CD77_9RHOO</name>
<dbReference type="Proteomes" id="UP000389128">
    <property type="component" value="Unassembled WGS sequence"/>
</dbReference>
<evidence type="ECO:0000256" key="1">
    <source>
        <dbReference type="HAMAP-Rule" id="MF_02238"/>
    </source>
</evidence>
<feature type="binding site" evidence="1">
    <location>
        <position position="452"/>
    </location>
    <ligand>
        <name>Mg(2+)</name>
        <dbReference type="ChEBI" id="CHEBI:18420"/>
    </ligand>
</feature>
<dbReference type="SUPFAM" id="SSF51658">
    <property type="entry name" value="Xylose isomerase-like"/>
    <property type="match status" value="1"/>
</dbReference>